<evidence type="ECO:0000256" key="2">
    <source>
        <dbReference type="SAM" id="MobiDB-lite"/>
    </source>
</evidence>
<dbReference type="AlphaFoldDB" id="A0A023BC16"/>
<feature type="domain" description="RRM" evidence="3">
    <location>
        <begin position="7"/>
        <end position="94"/>
    </location>
</feature>
<sequence>MTSKGAQFTLIANVPYDTVRQDLVTEFRRFGRVELAMVVCDEASRHPHKEWTSTAGYAFVRFSKRAEAAAAIQAASMGLVAIRGVRVRADWARKDSYAKRGRVSPQQGAPLLGPMGVPDGIQALHTSLLQHQETSPVWIASQLHYLPSKEDKFLTAANSLAGTSLGASSLGTLSSSTSPTSCNNLPAAPLADDVTTGDEEAADLEDAEDDENSSGAHHPGPALLLPSTGFPTNGFPTNGFPTTGLPTAGLPTTGLATTGLPSSFPNMSGLPGCVHGVSIPDGATSARVKSTVCAGGSLGPASLGPASLGSASSTALDSSHQALNSSYQAPSTRSCLTQGSPFATGSHTARAADLTLFSDALCAELADYISIKVSETAGSSSTTGSLSPRSFTPGTEGAEPLSGSSLGGTSLGGPSLPGRSLPGFEEMLSPCSRGLLAQALSDVAFTSLRDPSPAAEFASLANLRHTRRARPEDLLHAAVKYCDLTGGMTGGMVGGMAGGNTPTPFVTGNPQLGAGFASMTPMGAAQISAAEEITLL</sequence>
<dbReference type="SMART" id="SM00360">
    <property type="entry name" value="RRM"/>
    <property type="match status" value="1"/>
</dbReference>
<accession>A0A023BC16</accession>
<dbReference type="GeneID" id="22910920"/>
<reference evidence="4" key="1">
    <citation type="submission" date="2013-12" db="EMBL/GenBank/DDBJ databases">
        <authorList>
            <person name="Omoto C.K."/>
            <person name="Sibley D."/>
            <person name="Venepally P."/>
            <person name="Hadjithomas M."/>
            <person name="Karamycheva S."/>
            <person name="Brunk B."/>
            <person name="Roos D."/>
            <person name="Caler E."/>
            <person name="Lorenzi H."/>
        </authorList>
    </citation>
    <scope>NUCLEOTIDE SEQUENCE</scope>
</reference>
<feature type="compositionally biased region" description="Low complexity" evidence="2">
    <location>
        <begin position="169"/>
        <end position="181"/>
    </location>
</feature>
<feature type="region of interest" description="Disordered" evidence="2">
    <location>
        <begin position="169"/>
        <end position="251"/>
    </location>
</feature>
<feature type="compositionally biased region" description="Polar residues" evidence="2">
    <location>
        <begin position="229"/>
        <end position="240"/>
    </location>
</feature>
<dbReference type="PROSITE" id="PS50102">
    <property type="entry name" value="RRM"/>
    <property type="match status" value="1"/>
</dbReference>
<dbReference type="Proteomes" id="UP000019763">
    <property type="component" value="Unassembled WGS sequence"/>
</dbReference>
<protein>
    <submittedName>
        <fullName evidence="4">RNA recognition motif protein</fullName>
    </submittedName>
</protein>
<keyword evidence="5" id="KW-1185">Reference proteome</keyword>
<organism evidence="4 5">
    <name type="scientific">Gregarina niphandrodes</name>
    <name type="common">Septate eugregarine</name>
    <dbReference type="NCBI Taxonomy" id="110365"/>
    <lineage>
        <taxon>Eukaryota</taxon>
        <taxon>Sar</taxon>
        <taxon>Alveolata</taxon>
        <taxon>Apicomplexa</taxon>
        <taxon>Conoidasida</taxon>
        <taxon>Gregarinasina</taxon>
        <taxon>Eugregarinorida</taxon>
        <taxon>Gregarinidae</taxon>
        <taxon>Gregarina</taxon>
    </lineage>
</organism>
<evidence type="ECO:0000259" key="3">
    <source>
        <dbReference type="PROSITE" id="PS50102"/>
    </source>
</evidence>
<name>A0A023BC16_GRENI</name>
<keyword evidence="1" id="KW-0694">RNA-binding</keyword>
<proteinExistence type="predicted"/>
<dbReference type="Gene3D" id="3.30.70.330">
    <property type="match status" value="1"/>
</dbReference>
<dbReference type="VEuPathDB" id="CryptoDB:GNI_018290"/>
<dbReference type="InterPro" id="IPR035979">
    <property type="entry name" value="RBD_domain_sf"/>
</dbReference>
<comment type="caution">
    <text evidence="4">The sequence shown here is derived from an EMBL/GenBank/DDBJ whole genome shotgun (WGS) entry which is preliminary data.</text>
</comment>
<dbReference type="eggNOG" id="ENOG502S5WY">
    <property type="taxonomic scope" value="Eukaryota"/>
</dbReference>
<feature type="compositionally biased region" description="Low complexity" evidence="2">
    <location>
        <begin position="241"/>
        <end position="251"/>
    </location>
</feature>
<dbReference type="SUPFAM" id="SSF54928">
    <property type="entry name" value="RNA-binding domain, RBD"/>
    <property type="match status" value="1"/>
</dbReference>
<feature type="compositionally biased region" description="Low complexity" evidence="2">
    <location>
        <begin position="377"/>
        <end position="390"/>
    </location>
</feature>
<dbReference type="InterPro" id="IPR012677">
    <property type="entry name" value="Nucleotide-bd_a/b_plait_sf"/>
</dbReference>
<dbReference type="Pfam" id="PF00076">
    <property type="entry name" value="RRM_1"/>
    <property type="match status" value="1"/>
</dbReference>
<evidence type="ECO:0000313" key="5">
    <source>
        <dbReference type="Proteomes" id="UP000019763"/>
    </source>
</evidence>
<gene>
    <name evidence="4" type="ORF">GNI_018290</name>
</gene>
<evidence type="ECO:0000256" key="1">
    <source>
        <dbReference type="PROSITE-ProRule" id="PRU00176"/>
    </source>
</evidence>
<dbReference type="RefSeq" id="XP_011134193.1">
    <property type="nucleotide sequence ID" value="XM_011135891.1"/>
</dbReference>
<dbReference type="EMBL" id="AFNH02000134">
    <property type="protein sequence ID" value="EZG81687.1"/>
    <property type="molecule type" value="Genomic_DNA"/>
</dbReference>
<feature type="region of interest" description="Disordered" evidence="2">
    <location>
        <begin position="377"/>
        <end position="419"/>
    </location>
</feature>
<dbReference type="InterPro" id="IPR000504">
    <property type="entry name" value="RRM_dom"/>
</dbReference>
<evidence type="ECO:0000313" key="4">
    <source>
        <dbReference type="EMBL" id="EZG81687.1"/>
    </source>
</evidence>
<dbReference type="OrthoDB" id="266020at2759"/>
<feature type="compositionally biased region" description="Acidic residues" evidence="2">
    <location>
        <begin position="195"/>
        <end position="212"/>
    </location>
</feature>
<dbReference type="GO" id="GO:0003723">
    <property type="term" value="F:RNA binding"/>
    <property type="evidence" value="ECO:0007669"/>
    <property type="project" value="UniProtKB-UniRule"/>
</dbReference>